<evidence type="ECO:0000313" key="2">
    <source>
        <dbReference type="Proteomes" id="UP000799429"/>
    </source>
</evidence>
<name>A0A9P4VR01_9PEZI</name>
<dbReference type="AlphaFoldDB" id="A0A9P4VR01"/>
<keyword evidence="2" id="KW-1185">Reference proteome</keyword>
<reference evidence="1" key="1">
    <citation type="journal article" date="2020" name="Stud. Mycol.">
        <title>101 Dothideomycetes genomes: a test case for predicting lifestyles and emergence of pathogens.</title>
        <authorList>
            <person name="Haridas S."/>
            <person name="Albert R."/>
            <person name="Binder M."/>
            <person name="Bloem J."/>
            <person name="Labutti K."/>
            <person name="Salamov A."/>
            <person name="Andreopoulos B."/>
            <person name="Baker S."/>
            <person name="Barry K."/>
            <person name="Bills G."/>
            <person name="Bluhm B."/>
            <person name="Cannon C."/>
            <person name="Castanera R."/>
            <person name="Culley D."/>
            <person name="Daum C."/>
            <person name="Ezra D."/>
            <person name="Gonzalez J."/>
            <person name="Henrissat B."/>
            <person name="Kuo A."/>
            <person name="Liang C."/>
            <person name="Lipzen A."/>
            <person name="Lutzoni F."/>
            <person name="Magnuson J."/>
            <person name="Mondo S."/>
            <person name="Nolan M."/>
            <person name="Ohm R."/>
            <person name="Pangilinan J."/>
            <person name="Park H.-J."/>
            <person name="Ramirez L."/>
            <person name="Alfaro M."/>
            <person name="Sun H."/>
            <person name="Tritt A."/>
            <person name="Yoshinaga Y."/>
            <person name="Zwiers L.-H."/>
            <person name="Turgeon B."/>
            <person name="Goodwin S."/>
            <person name="Spatafora J."/>
            <person name="Crous P."/>
            <person name="Grigoriev I."/>
        </authorList>
    </citation>
    <scope>NUCLEOTIDE SEQUENCE</scope>
    <source>
        <strain evidence="1">CBS 101060</strain>
    </source>
</reference>
<protein>
    <submittedName>
        <fullName evidence="1">Uncharacterized protein</fullName>
    </submittedName>
</protein>
<evidence type="ECO:0000313" key="1">
    <source>
        <dbReference type="EMBL" id="KAF2840418.1"/>
    </source>
</evidence>
<comment type="caution">
    <text evidence="1">The sequence shown here is derived from an EMBL/GenBank/DDBJ whole genome shotgun (WGS) entry which is preliminary data.</text>
</comment>
<dbReference type="EMBL" id="MU006093">
    <property type="protein sequence ID" value="KAF2840418.1"/>
    <property type="molecule type" value="Genomic_DNA"/>
</dbReference>
<sequence length="128" mass="13608">MTDLLNVLPDFGTSPFAHLLPSLDKSLVTVSDILTLDVVDVAKRAQLPSAEVQKLAHAILAELHSQYEPTRSDHASDNIASVGAVAPSLYKLGLNDAWDTISTLDDQLDTVLGGGISPGYVVEITGER</sequence>
<proteinExistence type="predicted"/>
<gene>
    <name evidence="1" type="ORF">M501DRAFT_1002772</name>
</gene>
<accession>A0A9P4VR01</accession>
<dbReference type="OrthoDB" id="1861185at2759"/>
<organism evidence="1 2">
    <name type="scientific">Patellaria atrata CBS 101060</name>
    <dbReference type="NCBI Taxonomy" id="1346257"/>
    <lineage>
        <taxon>Eukaryota</taxon>
        <taxon>Fungi</taxon>
        <taxon>Dikarya</taxon>
        <taxon>Ascomycota</taxon>
        <taxon>Pezizomycotina</taxon>
        <taxon>Dothideomycetes</taxon>
        <taxon>Dothideomycetes incertae sedis</taxon>
        <taxon>Patellariales</taxon>
        <taxon>Patellariaceae</taxon>
        <taxon>Patellaria</taxon>
    </lineage>
</organism>
<dbReference type="Proteomes" id="UP000799429">
    <property type="component" value="Unassembled WGS sequence"/>
</dbReference>